<name>A0A375YK56_MYCPF</name>
<reference evidence="1 2" key="1">
    <citation type="submission" date="2018-05" db="EMBL/GenBank/DDBJ databases">
        <authorList>
            <consortium name="IHU Genomes"/>
        </authorList>
    </citation>
    <scope>NUCLEOTIDE SEQUENCE [LARGE SCALE GENOMIC DNA]</scope>
    <source>
        <strain evidence="1 2">P7335</strain>
    </source>
</reference>
<dbReference type="RefSeq" id="WP_165761626.1">
    <property type="nucleotide sequence ID" value="NZ_MVID01000025.1"/>
</dbReference>
<dbReference type="GO" id="GO:0016853">
    <property type="term" value="F:isomerase activity"/>
    <property type="evidence" value="ECO:0007669"/>
    <property type="project" value="UniProtKB-KW"/>
</dbReference>
<proteinExistence type="predicted"/>
<keyword evidence="1" id="KW-0413">Isomerase</keyword>
<keyword evidence="2" id="KW-1185">Reference proteome</keyword>
<dbReference type="PANTHER" id="PTHR40267:SF1">
    <property type="entry name" value="BLR3294 PROTEIN"/>
    <property type="match status" value="1"/>
</dbReference>
<dbReference type="Gene3D" id="3.40.50.12500">
    <property type="match status" value="1"/>
</dbReference>
<organism evidence="1 2">
    <name type="scientific">Mycolicibacterium parafortuitum</name>
    <name type="common">Mycobacterium parafortuitum</name>
    <dbReference type="NCBI Taxonomy" id="39692"/>
    <lineage>
        <taxon>Bacteria</taxon>
        <taxon>Bacillati</taxon>
        <taxon>Actinomycetota</taxon>
        <taxon>Actinomycetes</taxon>
        <taxon>Mycobacteriales</taxon>
        <taxon>Mycobacteriaceae</taxon>
        <taxon>Mycolicibacterium</taxon>
    </lineage>
</organism>
<protein>
    <submittedName>
        <fullName evidence="1">Maleate cis-trans isomerase [Aeropyrum pernix K1]</fullName>
    </submittedName>
</protein>
<dbReference type="PANTHER" id="PTHR40267">
    <property type="entry name" value="BLR3294 PROTEIN"/>
    <property type="match status" value="1"/>
</dbReference>
<evidence type="ECO:0000313" key="1">
    <source>
        <dbReference type="EMBL" id="SRX81364.1"/>
    </source>
</evidence>
<accession>A0A375YK56</accession>
<dbReference type="Proteomes" id="UP000252008">
    <property type="component" value="Unassembled WGS sequence"/>
</dbReference>
<dbReference type="AlphaFoldDB" id="A0A375YK56"/>
<gene>
    <name evidence="1" type="ORF">MPP7335_03114</name>
</gene>
<dbReference type="Pfam" id="PF17645">
    <property type="entry name" value="Amdase"/>
    <property type="match status" value="1"/>
</dbReference>
<dbReference type="InterPro" id="IPR026286">
    <property type="entry name" value="MaiA/AMDase"/>
</dbReference>
<dbReference type="InterPro" id="IPR053714">
    <property type="entry name" value="Iso_Racemase_Enz_sf"/>
</dbReference>
<dbReference type="PIRSF" id="PIRSF015736">
    <property type="entry name" value="MI"/>
    <property type="match status" value="1"/>
</dbReference>
<dbReference type="STRING" id="39692.BST38_22420"/>
<sequence length="253" mass="26147">MTIHTQLAYGAAPVIGVIELSTSVAITVESQLVVPDDIVVVSARLRLPGGKVSAATLGEMTSSTELERAAQQVADAGAQVIAFACTTGSLLGGPGFDTGLAERMTAQTGVPALTTATAVVRALRRVGATSIAVGTPYIDELNVLEQEFFEAAGFEVRHIEGLQIGEDRDISRLTAAEVRALAESSMRDGVDALFLSCTNMPTVPLLADLEDQFGVPVISSNSATLWAALEAIDAPARSTRLGGLLAGLQGAAR</sequence>
<evidence type="ECO:0000313" key="2">
    <source>
        <dbReference type="Proteomes" id="UP000252008"/>
    </source>
</evidence>
<dbReference type="EMBL" id="UEGS01000001">
    <property type="protein sequence ID" value="SRX81364.1"/>
    <property type="molecule type" value="Genomic_DNA"/>
</dbReference>